<dbReference type="EMBL" id="FTOQ01000001">
    <property type="protein sequence ID" value="SIS55773.1"/>
    <property type="molecule type" value="Genomic_DNA"/>
</dbReference>
<name>A0A1N7K2G0_9RHOB</name>
<dbReference type="NCBIfam" id="TIGR00377">
    <property type="entry name" value="ant_ant_sig"/>
    <property type="match status" value="1"/>
</dbReference>
<evidence type="ECO:0000259" key="3">
    <source>
        <dbReference type="PROSITE" id="PS50801"/>
    </source>
</evidence>
<dbReference type="RefSeq" id="WP_076444473.1">
    <property type="nucleotide sequence ID" value="NZ_FTOQ01000001.1"/>
</dbReference>
<protein>
    <recommendedName>
        <fullName evidence="2">Anti-sigma factor antagonist</fullName>
    </recommendedName>
</protein>
<evidence type="ECO:0000313" key="5">
    <source>
        <dbReference type="Proteomes" id="UP000186684"/>
    </source>
</evidence>
<keyword evidence="5" id="KW-1185">Reference proteome</keyword>
<dbReference type="InterPro" id="IPR036513">
    <property type="entry name" value="STAS_dom_sf"/>
</dbReference>
<comment type="similarity">
    <text evidence="1 2">Belongs to the anti-sigma-factor antagonist family.</text>
</comment>
<dbReference type="AlphaFoldDB" id="A0A1N7K2G0"/>
<dbReference type="SUPFAM" id="SSF52091">
    <property type="entry name" value="SpoIIaa-like"/>
    <property type="match status" value="1"/>
</dbReference>
<accession>A0A1N7K2G0</accession>
<dbReference type="InterPro" id="IPR002645">
    <property type="entry name" value="STAS_dom"/>
</dbReference>
<gene>
    <name evidence="4" type="ORF">SAMN05421759_101407</name>
</gene>
<dbReference type="GO" id="GO:0043856">
    <property type="term" value="F:anti-sigma factor antagonist activity"/>
    <property type="evidence" value="ECO:0007669"/>
    <property type="project" value="InterPro"/>
</dbReference>
<organism evidence="4 5">
    <name type="scientific">Roseivivax lentus</name>
    <dbReference type="NCBI Taxonomy" id="633194"/>
    <lineage>
        <taxon>Bacteria</taxon>
        <taxon>Pseudomonadati</taxon>
        <taxon>Pseudomonadota</taxon>
        <taxon>Alphaproteobacteria</taxon>
        <taxon>Rhodobacterales</taxon>
        <taxon>Roseobacteraceae</taxon>
        <taxon>Roseivivax</taxon>
    </lineage>
</organism>
<feature type="domain" description="STAS" evidence="3">
    <location>
        <begin position="21"/>
        <end position="110"/>
    </location>
</feature>
<evidence type="ECO:0000256" key="2">
    <source>
        <dbReference type="RuleBase" id="RU003749"/>
    </source>
</evidence>
<sequence>MQLNASDAGPVRVISVQADRIDAAVALEFKDGMRDASIGAQDRILLDLGQVSFIDSSGLGAIVAAMKQLEDAQKLELAALNPLVETVFRLTRMDTIFRIHATLDDALSQNAA</sequence>
<dbReference type="InterPro" id="IPR003658">
    <property type="entry name" value="Anti-sigma_ant"/>
</dbReference>
<dbReference type="Proteomes" id="UP000186684">
    <property type="component" value="Unassembled WGS sequence"/>
</dbReference>
<dbReference type="Gene3D" id="3.30.750.24">
    <property type="entry name" value="STAS domain"/>
    <property type="match status" value="1"/>
</dbReference>
<dbReference type="PANTHER" id="PTHR33495">
    <property type="entry name" value="ANTI-SIGMA FACTOR ANTAGONIST TM_1081-RELATED-RELATED"/>
    <property type="match status" value="1"/>
</dbReference>
<dbReference type="OrthoDB" id="9796076at2"/>
<evidence type="ECO:0000256" key="1">
    <source>
        <dbReference type="ARBA" id="ARBA00009013"/>
    </source>
</evidence>
<dbReference type="CDD" id="cd07043">
    <property type="entry name" value="STAS_anti-anti-sigma_factors"/>
    <property type="match status" value="1"/>
</dbReference>
<dbReference type="STRING" id="633194.SAMN05421759_101407"/>
<proteinExistence type="inferred from homology"/>
<reference evidence="5" key="1">
    <citation type="submission" date="2017-01" db="EMBL/GenBank/DDBJ databases">
        <authorList>
            <person name="Varghese N."/>
            <person name="Submissions S."/>
        </authorList>
    </citation>
    <scope>NUCLEOTIDE SEQUENCE [LARGE SCALE GENOMIC DNA]</scope>
    <source>
        <strain evidence="5">DSM 29430</strain>
    </source>
</reference>
<evidence type="ECO:0000313" key="4">
    <source>
        <dbReference type="EMBL" id="SIS55773.1"/>
    </source>
</evidence>
<dbReference type="PANTHER" id="PTHR33495:SF2">
    <property type="entry name" value="ANTI-SIGMA FACTOR ANTAGONIST TM_1081-RELATED"/>
    <property type="match status" value="1"/>
</dbReference>
<dbReference type="PROSITE" id="PS50801">
    <property type="entry name" value="STAS"/>
    <property type="match status" value="1"/>
</dbReference>
<dbReference type="Pfam" id="PF01740">
    <property type="entry name" value="STAS"/>
    <property type="match status" value="1"/>
</dbReference>